<dbReference type="Pfam" id="PF00106">
    <property type="entry name" value="adh_short"/>
    <property type="match status" value="1"/>
</dbReference>
<dbReference type="OrthoDB" id="5296at2759"/>
<evidence type="ECO:0000256" key="3">
    <source>
        <dbReference type="ARBA" id="ARBA00023002"/>
    </source>
</evidence>
<organism evidence="4 5">
    <name type="scientific">Rhizodiscina lignyota</name>
    <dbReference type="NCBI Taxonomy" id="1504668"/>
    <lineage>
        <taxon>Eukaryota</taxon>
        <taxon>Fungi</taxon>
        <taxon>Dikarya</taxon>
        <taxon>Ascomycota</taxon>
        <taxon>Pezizomycotina</taxon>
        <taxon>Dothideomycetes</taxon>
        <taxon>Pleosporomycetidae</taxon>
        <taxon>Aulographales</taxon>
        <taxon>Rhizodiscinaceae</taxon>
        <taxon>Rhizodiscina</taxon>
    </lineage>
</organism>
<comment type="caution">
    <text evidence="4">The sequence shown here is derived from an EMBL/GenBank/DDBJ whole genome shotgun (WGS) entry which is preliminary data.</text>
</comment>
<keyword evidence="2" id="KW-0521">NADP</keyword>
<dbReference type="InterPro" id="IPR036291">
    <property type="entry name" value="NAD(P)-bd_dom_sf"/>
</dbReference>
<dbReference type="InterPro" id="IPR020904">
    <property type="entry name" value="Sc_DH/Rdtase_CS"/>
</dbReference>
<keyword evidence="3" id="KW-0560">Oxidoreductase</keyword>
<reference evidence="4" key="1">
    <citation type="journal article" date="2020" name="Stud. Mycol.">
        <title>101 Dothideomycetes genomes: a test case for predicting lifestyles and emergence of pathogens.</title>
        <authorList>
            <person name="Haridas S."/>
            <person name="Albert R."/>
            <person name="Binder M."/>
            <person name="Bloem J."/>
            <person name="Labutti K."/>
            <person name="Salamov A."/>
            <person name="Andreopoulos B."/>
            <person name="Baker S."/>
            <person name="Barry K."/>
            <person name="Bills G."/>
            <person name="Bluhm B."/>
            <person name="Cannon C."/>
            <person name="Castanera R."/>
            <person name="Culley D."/>
            <person name="Daum C."/>
            <person name="Ezra D."/>
            <person name="Gonzalez J."/>
            <person name="Henrissat B."/>
            <person name="Kuo A."/>
            <person name="Liang C."/>
            <person name="Lipzen A."/>
            <person name="Lutzoni F."/>
            <person name="Magnuson J."/>
            <person name="Mondo S."/>
            <person name="Nolan M."/>
            <person name="Ohm R."/>
            <person name="Pangilinan J."/>
            <person name="Park H.-J."/>
            <person name="Ramirez L."/>
            <person name="Alfaro M."/>
            <person name="Sun H."/>
            <person name="Tritt A."/>
            <person name="Yoshinaga Y."/>
            <person name="Zwiers L.-H."/>
            <person name="Turgeon B."/>
            <person name="Goodwin S."/>
            <person name="Spatafora J."/>
            <person name="Crous P."/>
            <person name="Grigoriev I."/>
        </authorList>
    </citation>
    <scope>NUCLEOTIDE SEQUENCE</scope>
    <source>
        <strain evidence="4">CBS 133067</strain>
    </source>
</reference>
<dbReference type="GO" id="GO:0016616">
    <property type="term" value="F:oxidoreductase activity, acting on the CH-OH group of donors, NAD or NADP as acceptor"/>
    <property type="evidence" value="ECO:0007669"/>
    <property type="project" value="TreeGrafter"/>
</dbReference>
<protein>
    <submittedName>
        <fullName evidence="4">NAD(P)-binding protein</fullName>
    </submittedName>
</protein>
<gene>
    <name evidence="4" type="ORF">NA57DRAFT_31675</name>
</gene>
<dbReference type="SUPFAM" id="SSF51735">
    <property type="entry name" value="NAD(P)-binding Rossmann-fold domains"/>
    <property type="match status" value="1"/>
</dbReference>
<dbReference type="AlphaFoldDB" id="A0A9P4IKR6"/>
<evidence type="ECO:0000256" key="1">
    <source>
        <dbReference type="ARBA" id="ARBA00006484"/>
    </source>
</evidence>
<dbReference type="Proteomes" id="UP000799772">
    <property type="component" value="Unassembled WGS sequence"/>
</dbReference>
<name>A0A9P4IKR6_9PEZI</name>
<dbReference type="PRINTS" id="PR00081">
    <property type="entry name" value="GDHRDH"/>
</dbReference>
<dbReference type="GO" id="GO:0005737">
    <property type="term" value="C:cytoplasm"/>
    <property type="evidence" value="ECO:0007669"/>
    <property type="project" value="TreeGrafter"/>
</dbReference>
<accession>A0A9P4IKR6</accession>
<dbReference type="PROSITE" id="PS00061">
    <property type="entry name" value="ADH_SHORT"/>
    <property type="match status" value="1"/>
</dbReference>
<dbReference type="PANTHER" id="PTHR44229:SF4">
    <property type="entry name" value="15-HYDROXYPROSTAGLANDIN DEHYDROGENASE [NAD(+)]"/>
    <property type="match status" value="1"/>
</dbReference>
<dbReference type="Gene3D" id="3.40.50.720">
    <property type="entry name" value="NAD(P)-binding Rossmann-like Domain"/>
    <property type="match status" value="1"/>
</dbReference>
<proteinExistence type="inferred from homology"/>
<evidence type="ECO:0000313" key="5">
    <source>
        <dbReference type="Proteomes" id="UP000799772"/>
    </source>
</evidence>
<evidence type="ECO:0000313" key="4">
    <source>
        <dbReference type="EMBL" id="KAF2103356.1"/>
    </source>
</evidence>
<evidence type="ECO:0000256" key="2">
    <source>
        <dbReference type="ARBA" id="ARBA00022857"/>
    </source>
</evidence>
<sequence length="290" mass="31211">MGKGPVGAFPVKGKIVAVTGGGSGIGLSFAKICHSKGARVVIGDLKLTDQGSEFVNSAKDGSVVFTKCDVTNWEDLKNVITTSVKTWDDVPDVYCPCAGIFEPPWSNFWADTEDKSYATMRINAEHPIKFTRLAFRALLGADKKGVVCLVASGAGLGGIYISALYCASKHAVVGLGRSLGLADEEEGIKVVTMCPGLVTSPLWTDRQDDKAKMFGYRSDFKEHRPDNTPDEMAAGMVKLVEDDNFGGLVYSKRPDGDQVVNKGGKQDFLDVEGHYVQDILAKERGVGWHA</sequence>
<dbReference type="EMBL" id="ML978122">
    <property type="protein sequence ID" value="KAF2103356.1"/>
    <property type="molecule type" value="Genomic_DNA"/>
</dbReference>
<dbReference type="InterPro" id="IPR002347">
    <property type="entry name" value="SDR_fam"/>
</dbReference>
<keyword evidence="5" id="KW-1185">Reference proteome</keyword>
<comment type="similarity">
    <text evidence="1">Belongs to the short-chain dehydrogenases/reductases (SDR) family.</text>
</comment>
<dbReference type="PANTHER" id="PTHR44229">
    <property type="entry name" value="15-HYDROXYPROSTAGLANDIN DEHYDROGENASE [NAD(+)]"/>
    <property type="match status" value="1"/>
</dbReference>